<feature type="transmembrane region" description="Helical" evidence="2">
    <location>
        <begin position="316"/>
        <end position="333"/>
    </location>
</feature>
<keyword evidence="2" id="KW-0472">Membrane</keyword>
<feature type="transmembrane region" description="Helical" evidence="2">
    <location>
        <begin position="272"/>
        <end position="296"/>
    </location>
</feature>
<protein>
    <submittedName>
        <fullName evidence="3">MATE family efflux protein</fullName>
    </submittedName>
</protein>
<dbReference type="GO" id="GO:0022857">
    <property type="term" value="F:transmembrane transporter activity"/>
    <property type="evidence" value="ECO:0000318"/>
    <property type="project" value="GO_Central"/>
</dbReference>
<keyword evidence="5" id="KW-1185">Reference proteome</keyword>
<accession>A0A0C3XTD6</accession>
<gene>
    <name evidence="3" type="ordered locus">MTR_5g090280</name>
</gene>
<dbReference type="EMBL" id="CM001221">
    <property type="protein sequence ID" value="AET00275.2"/>
    <property type="molecule type" value="Genomic_DNA"/>
</dbReference>
<reference evidence="4" key="3">
    <citation type="submission" date="2015-04" db="UniProtKB">
        <authorList>
            <consortium name="EnsemblPlants"/>
        </authorList>
    </citation>
    <scope>IDENTIFICATION</scope>
    <source>
        <strain evidence="4">cv. Jemalong A17</strain>
    </source>
</reference>
<comment type="similarity">
    <text evidence="1">Belongs to the multi antimicrobial extrusion (MATE) (TC 2.A.66.1) family.</text>
</comment>
<feature type="transmembrane region" description="Helical" evidence="2">
    <location>
        <begin position="153"/>
        <end position="169"/>
    </location>
</feature>
<evidence type="ECO:0000313" key="4">
    <source>
        <dbReference type="EnsemblPlants" id="AET00275"/>
    </source>
</evidence>
<feature type="transmembrane region" description="Helical" evidence="2">
    <location>
        <begin position="345"/>
        <end position="363"/>
    </location>
</feature>
<reference evidence="3 5" key="2">
    <citation type="journal article" date="2014" name="BMC Genomics">
        <title>An improved genome release (version Mt4.0) for the model legume Medicago truncatula.</title>
        <authorList>
            <person name="Tang H."/>
            <person name="Krishnakumar V."/>
            <person name="Bidwell S."/>
            <person name="Rosen B."/>
            <person name="Chan A."/>
            <person name="Zhou S."/>
            <person name="Gentzbittel L."/>
            <person name="Childs K.L."/>
            <person name="Yandell M."/>
            <person name="Gundlach H."/>
            <person name="Mayer K.F."/>
            <person name="Schwartz D.C."/>
            <person name="Town C.D."/>
        </authorList>
    </citation>
    <scope>GENOME REANNOTATION</scope>
    <source>
        <strain evidence="4 5">cv. Jemalong A17</strain>
    </source>
</reference>
<reference evidence="3 5" key="1">
    <citation type="journal article" date="2011" name="Nature">
        <title>The Medicago genome provides insight into the evolution of rhizobial symbioses.</title>
        <authorList>
            <person name="Young N.D."/>
            <person name="Debelle F."/>
            <person name="Oldroyd G.E."/>
            <person name="Geurts R."/>
            <person name="Cannon S.B."/>
            <person name="Udvardi M.K."/>
            <person name="Benedito V.A."/>
            <person name="Mayer K.F."/>
            <person name="Gouzy J."/>
            <person name="Schoof H."/>
            <person name="Van de Peer Y."/>
            <person name="Proost S."/>
            <person name="Cook D.R."/>
            <person name="Meyers B.C."/>
            <person name="Spannagl M."/>
            <person name="Cheung F."/>
            <person name="De Mita S."/>
            <person name="Krishnakumar V."/>
            <person name="Gundlach H."/>
            <person name="Zhou S."/>
            <person name="Mudge J."/>
            <person name="Bharti A.K."/>
            <person name="Murray J.D."/>
            <person name="Naoumkina M.A."/>
            <person name="Rosen B."/>
            <person name="Silverstein K.A."/>
            <person name="Tang H."/>
            <person name="Rombauts S."/>
            <person name="Zhao P.X."/>
            <person name="Zhou P."/>
            <person name="Barbe V."/>
            <person name="Bardou P."/>
            <person name="Bechner M."/>
            <person name="Bellec A."/>
            <person name="Berger A."/>
            <person name="Berges H."/>
            <person name="Bidwell S."/>
            <person name="Bisseling T."/>
            <person name="Choisne N."/>
            <person name="Couloux A."/>
            <person name="Denny R."/>
            <person name="Deshpande S."/>
            <person name="Dai X."/>
            <person name="Doyle J.J."/>
            <person name="Dudez A.M."/>
            <person name="Farmer A.D."/>
            <person name="Fouteau S."/>
            <person name="Franken C."/>
            <person name="Gibelin C."/>
            <person name="Gish J."/>
            <person name="Goldstein S."/>
            <person name="Gonzalez A.J."/>
            <person name="Green P.J."/>
            <person name="Hallab A."/>
            <person name="Hartog M."/>
            <person name="Hua A."/>
            <person name="Humphray S.J."/>
            <person name="Jeong D.H."/>
            <person name="Jing Y."/>
            <person name="Jocker A."/>
            <person name="Kenton S.M."/>
            <person name="Kim D.J."/>
            <person name="Klee K."/>
            <person name="Lai H."/>
            <person name="Lang C."/>
            <person name="Lin S."/>
            <person name="Macmil S.L."/>
            <person name="Magdelenat G."/>
            <person name="Matthews L."/>
            <person name="McCorrison J."/>
            <person name="Monaghan E.L."/>
            <person name="Mun J.H."/>
            <person name="Najar F.Z."/>
            <person name="Nicholson C."/>
            <person name="Noirot C."/>
            <person name="O'Bleness M."/>
            <person name="Paule C.R."/>
            <person name="Poulain J."/>
            <person name="Prion F."/>
            <person name="Qin B."/>
            <person name="Qu C."/>
            <person name="Retzel E.F."/>
            <person name="Riddle C."/>
            <person name="Sallet E."/>
            <person name="Samain S."/>
            <person name="Samson N."/>
            <person name="Sanders I."/>
            <person name="Saurat O."/>
            <person name="Scarpelli C."/>
            <person name="Schiex T."/>
            <person name="Segurens B."/>
            <person name="Severin A.J."/>
            <person name="Sherrier D.J."/>
            <person name="Shi R."/>
            <person name="Sims S."/>
            <person name="Singer S.R."/>
            <person name="Sinharoy S."/>
            <person name="Sterck L."/>
            <person name="Viollet A."/>
            <person name="Wang B.B."/>
            <person name="Wang K."/>
            <person name="Wang M."/>
            <person name="Wang X."/>
            <person name="Warfsmann J."/>
            <person name="Weissenbach J."/>
            <person name="White D.D."/>
            <person name="White J.D."/>
            <person name="Wiley G.B."/>
            <person name="Wincker P."/>
            <person name="Xing Y."/>
            <person name="Yang L."/>
            <person name="Yao Z."/>
            <person name="Ying F."/>
            <person name="Zhai J."/>
            <person name="Zhou L."/>
            <person name="Zuber A."/>
            <person name="Denarie J."/>
            <person name="Dixon R.A."/>
            <person name="May G.D."/>
            <person name="Schwartz D.C."/>
            <person name="Rogers J."/>
            <person name="Quetier F."/>
            <person name="Town C.D."/>
            <person name="Roe B.A."/>
        </authorList>
    </citation>
    <scope>NUCLEOTIDE SEQUENCE [LARGE SCALE GENOMIC DNA]</scope>
    <source>
        <strain evidence="3">A17</strain>
        <strain evidence="4 5">cv. Jemalong A17</strain>
    </source>
</reference>
<dbReference type="Proteomes" id="UP000002051">
    <property type="component" value="Chromosome 5"/>
</dbReference>
<name>G7KD00_MEDTR</name>
<dbReference type="HOGENOM" id="CLU_012893_1_4_1"/>
<feature type="transmembrane region" description="Helical" evidence="2">
    <location>
        <begin position="97"/>
        <end position="119"/>
    </location>
</feature>
<dbReference type="PaxDb" id="3880-AET00275"/>
<dbReference type="AlphaFoldDB" id="G7KD00"/>
<evidence type="ECO:0000313" key="5">
    <source>
        <dbReference type="Proteomes" id="UP000002051"/>
    </source>
</evidence>
<evidence type="ECO:0000313" key="3">
    <source>
        <dbReference type="EMBL" id="AET00275.2"/>
    </source>
</evidence>
<proteinExistence type="inferred from homology"/>
<evidence type="ECO:0000256" key="1">
    <source>
        <dbReference type="ARBA" id="ARBA00010199"/>
    </source>
</evidence>
<dbReference type="STRING" id="3880.G7KD00"/>
<dbReference type="GO" id="GO:0015297">
    <property type="term" value="F:antiporter activity"/>
    <property type="evidence" value="ECO:0007669"/>
    <property type="project" value="InterPro"/>
</dbReference>
<feature type="transmembrane region" description="Helical" evidence="2">
    <location>
        <begin position="125"/>
        <end position="146"/>
    </location>
</feature>
<dbReference type="GO" id="GO:0005774">
    <property type="term" value="C:vacuolar membrane"/>
    <property type="evidence" value="ECO:0000318"/>
    <property type="project" value="GO_Central"/>
</dbReference>
<dbReference type="GO" id="GO:0042910">
    <property type="term" value="F:xenobiotic transmembrane transporter activity"/>
    <property type="evidence" value="ECO:0007669"/>
    <property type="project" value="InterPro"/>
</dbReference>
<dbReference type="PANTHER" id="PTHR11206">
    <property type="entry name" value="MULTIDRUG RESISTANCE PROTEIN"/>
    <property type="match status" value="1"/>
</dbReference>
<keyword evidence="2" id="KW-1133">Transmembrane helix</keyword>
<evidence type="ECO:0000256" key="2">
    <source>
        <dbReference type="SAM" id="Phobius"/>
    </source>
</evidence>
<sequence length="420" mass="46189">MTSAVQTVCGQAYGAKKHAAMCITLQREIILHFGAAVTLTFLYWFSGDFLKAMGQTESIAAQGQMFARGLIPQLYAFAFSCPIQRSSQAQNIVNHQTYMAVGVFLLHMLFSWLVVYVLGYSLLGAALTLSFSWWILVFFNGLYILFSPTCKETWIGFTVKAFIGIWPYLKLTVASAAMLCLDICYNQGLLLVSGLLSNPTVALDSISICMNYLDWDMQVMLGLGAAARLVTIDKNNAFHLNNFHTNILKVDPMISGCELAELGADHPRVAKFSVFVVNANSILISIFLSAMILIFMVGLSDLFTSDSEVIEAVSDLTPLLAISVLLIGIAIGIRWKGLVTYVNLVCYYVISLTVGCINEMNAIVISLGIWWGMILGVFLQTVILLVLTARTNWGAEVEKAIVRAKRSAEDETFDQLVADV</sequence>
<accession>G7KD00</accession>
<dbReference type="EnsemblPlants" id="AET00275">
    <property type="protein sequence ID" value="AET00275"/>
    <property type="gene ID" value="MTR_5g090280"/>
</dbReference>
<dbReference type="InterPro" id="IPR002528">
    <property type="entry name" value="MATE_fam"/>
</dbReference>
<feature type="transmembrane region" description="Helical" evidence="2">
    <location>
        <begin position="369"/>
        <end position="389"/>
    </location>
</feature>
<organism evidence="3 5">
    <name type="scientific">Medicago truncatula</name>
    <name type="common">Barrel medic</name>
    <name type="synonym">Medicago tribuloides</name>
    <dbReference type="NCBI Taxonomy" id="3880"/>
    <lineage>
        <taxon>Eukaryota</taxon>
        <taxon>Viridiplantae</taxon>
        <taxon>Streptophyta</taxon>
        <taxon>Embryophyta</taxon>
        <taxon>Tracheophyta</taxon>
        <taxon>Spermatophyta</taxon>
        <taxon>Magnoliopsida</taxon>
        <taxon>eudicotyledons</taxon>
        <taxon>Gunneridae</taxon>
        <taxon>Pentapetalae</taxon>
        <taxon>rosids</taxon>
        <taxon>fabids</taxon>
        <taxon>Fabales</taxon>
        <taxon>Fabaceae</taxon>
        <taxon>Papilionoideae</taxon>
        <taxon>50 kb inversion clade</taxon>
        <taxon>NPAAA clade</taxon>
        <taxon>Hologalegina</taxon>
        <taxon>IRL clade</taxon>
        <taxon>Trifolieae</taxon>
        <taxon>Medicago</taxon>
    </lineage>
</organism>
<dbReference type="Pfam" id="PF01554">
    <property type="entry name" value="MatE"/>
    <property type="match status" value="2"/>
</dbReference>
<feature type="transmembrane region" description="Helical" evidence="2">
    <location>
        <begin position="29"/>
        <end position="46"/>
    </location>
</feature>
<dbReference type="eggNOG" id="KOG1347">
    <property type="taxonomic scope" value="Eukaryota"/>
</dbReference>
<keyword evidence="2" id="KW-0812">Transmembrane</keyword>